<feature type="transmembrane region" description="Helical" evidence="1">
    <location>
        <begin position="289"/>
        <end position="309"/>
    </location>
</feature>
<dbReference type="InterPro" id="IPR001193">
    <property type="entry name" value="MBTPS2"/>
</dbReference>
<dbReference type="EMBL" id="BJNV01000019">
    <property type="protein sequence ID" value="GEC95380.1"/>
    <property type="molecule type" value="Genomic_DNA"/>
</dbReference>
<proteinExistence type="predicted"/>
<dbReference type="InterPro" id="IPR041881">
    <property type="entry name" value="PqqD_sf"/>
</dbReference>
<dbReference type="Proteomes" id="UP000318422">
    <property type="component" value="Unassembled WGS sequence"/>
</dbReference>
<gene>
    <name evidence="2" type="ORF">ZRA01_14530</name>
</gene>
<dbReference type="OrthoDB" id="9759690at2"/>
<dbReference type="Gene3D" id="1.10.10.1150">
    <property type="entry name" value="Coenzyme PQQ synthesis protein D (PqqD)"/>
    <property type="match status" value="1"/>
</dbReference>
<keyword evidence="1" id="KW-0812">Transmembrane</keyword>
<feature type="transmembrane region" description="Helical" evidence="1">
    <location>
        <begin position="358"/>
        <end position="381"/>
    </location>
</feature>
<dbReference type="PANTHER" id="PTHR13325:SF3">
    <property type="entry name" value="MEMBRANE-BOUND TRANSCRIPTION FACTOR SITE-2 PROTEASE"/>
    <property type="match status" value="1"/>
</dbReference>
<accession>A0A4Y4CXT8</accession>
<dbReference type="GO" id="GO:0005737">
    <property type="term" value="C:cytoplasm"/>
    <property type="evidence" value="ECO:0007669"/>
    <property type="project" value="TreeGrafter"/>
</dbReference>
<evidence type="ECO:0000313" key="3">
    <source>
        <dbReference type="Proteomes" id="UP000318422"/>
    </source>
</evidence>
<feature type="transmembrane region" description="Helical" evidence="1">
    <location>
        <begin position="429"/>
        <end position="448"/>
    </location>
</feature>
<dbReference type="PANTHER" id="PTHR13325">
    <property type="entry name" value="PROTEASE M50 MEMBRANE-BOUND TRANSCRIPTION FACTOR SITE 2 PROTEASE"/>
    <property type="match status" value="1"/>
</dbReference>
<name>A0A4Y4CXT8_ZOORA</name>
<evidence type="ECO:0000256" key="1">
    <source>
        <dbReference type="SAM" id="Phobius"/>
    </source>
</evidence>
<dbReference type="AlphaFoldDB" id="A0A4Y4CXT8"/>
<keyword evidence="3" id="KW-1185">Reference proteome</keyword>
<dbReference type="InterPro" id="IPR008792">
    <property type="entry name" value="PQQD"/>
</dbReference>
<organism evidence="2 3">
    <name type="scientific">Zoogloea ramigera</name>
    <dbReference type="NCBI Taxonomy" id="350"/>
    <lineage>
        <taxon>Bacteria</taxon>
        <taxon>Pseudomonadati</taxon>
        <taxon>Pseudomonadota</taxon>
        <taxon>Betaproteobacteria</taxon>
        <taxon>Rhodocyclales</taxon>
        <taxon>Zoogloeaceae</taxon>
        <taxon>Zoogloea</taxon>
    </lineage>
</organism>
<dbReference type="RefSeq" id="WP_141350818.1">
    <property type="nucleotide sequence ID" value="NZ_BJNV01000019.1"/>
</dbReference>
<reference evidence="2 3" key="1">
    <citation type="submission" date="2019-06" db="EMBL/GenBank/DDBJ databases">
        <title>Whole genome shotgun sequence of Zoogloea ramigera NBRC 15342.</title>
        <authorList>
            <person name="Hosoyama A."/>
            <person name="Uohara A."/>
            <person name="Ohji S."/>
            <person name="Ichikawa N."/>
        </authorList>
    </citation>
    <scope>NUCLEOTIDE SEQUENCE [LARGE SCALE GENOMIC DNA]</scope>
    <source>
        <strain evidence="2 3">NBRC 15342</strain>
    </source>
</reference>
<dbReference type="GO" id="GO:0016020">
    <property type="term" value="C:membrane"/>
    <property type="evidence" value="ECO:0007669"/>
    <property type="project" value="InterPro"/>
</dbReference>
<dbReference type="GO" id="GO:0031293">
    <property type="term" value="P:membrane protein intracellular domain proteolysis"/>
    <property type="evidence" value="ECO:0007669"/>
    <property type="project" value="TreeGrafter"/>
</dbReference>
<evidence type="ECO:0008006" key="4">
    <source>
        <dbReference type="Google" id="ProtNLM"/>
    </source>
</evidence>
<evidence type="ECO:0000313" key="2">
    <source>
        <dbReference type="EMBL" id="GEC95380.1"/>
    </source>
</evidence>
<sequence length="718" mass="79731">MTSALFSSSWYRVAELRPRLRRQARIVPHTYRGQRWYVMQDLASGRVLRFNPSAYRVLALMDGVRSLDEIWQSACLTLGDQAPTQDEILGLLTQLHQANVLLTDRKPDLGELAERGQRLRRTRLKQYLANPLSLKLPLFDPDPLVGAIARRVPPAAWGGILLVWLALILFGALLVGMHWDALTADITARVFTGDNMLILALLYPLLKAFHEFGHALAVKALGGSCREMGLMFLVFIPVPYVDASESVTLPGKWQRMLIGAAGMIAELGLAAIAVWLWTGVSGGVTKAVLHQVVILAGVTTLIFNANPLLRFDGYYILSDALEIPNLSQRANRYVGYLVRRYLFRSEARPPLHLTAREPLWLTFFAVGSVIYRTVVTVSIIVLVAGQFFVFGVLLALWAAYGLLVQPLVKFTRFMLRDPSLEGHRRQAGLVSLTLGGVLAGFIAFVPVADWTMVEGVIWMPEQSRIRVPATCFGDRILARPAEAVVAGQPLFSCTEPELDAQVAQAEALVREQEARLALAATAERVQLQMVRSELAHQKQRLADLAARRGDLVVRSPHAGRFDMEALDDFSGRYLPRGEQVAYVLDPSRYTLLAVVPQGRVDLVRQRAGKVEIRSAERLWDVLQAQIVREVPGASAELPSMALALQGGGQIGLDPEASADNRAPKALEPLFQFEMQFTGPAQPRYLGGRVHVRISHNPAPLGEQWYRSLRQQFMKRFAV</sequence>
<keyword evidence="1" id="KW-0472">Membrane</keyword>
<feature type="transmembrane region" description="Helical" evidence="1">
    <location>
        <begin position="257"/>
        <end position="277"/>
    </location>
</feature>
<keyword evidence="1" id="KW-1133">Transmembrane helix</keyword>
<feature type="transmembrane region" description="Helical" evidence="1">
    <location>
        <begin position="387"/>
        <end position="408"/>
    </location>
</feature>
<dbReference type="Pfam" id="PF05402">
    <property type="entry name" value="PqqD"/>
    <property type="match status" value="1"/>
</dbReference>
<protein>
    <recommendedName>
        <fullName evidence="4">Peptide zinc metalloprotease protein</fullName>
    </recommendedName>
</protein>
<feature type="transmembrane region" description="Helical" evidence="1">
    <location>
        <begin position="155"/>
        <end position="174"/>
    </location>
</feature>
<comment type="caution">
    <text evidence="2">The sequence shown here is derived from an EMBL/GenBank/DDBJ whole genome shotgun (WGS) entry which is preliminary data.</text>
</comment>
<dbReference type="GO" id="GO:0004222">
    <property type="term" value="F:metalloendopeptidase activity"/>
    <property type="evidence" value="ECO:0007669"/>
    <property type="project" value="InterPro"/>
</dbReference>